<reference evidence="2" key="1">
    <citation type="submission" date="2022-05" db="EMBL/GenBank/DDBJ databases">
        <authorList>
            <person name="Jo J.-H."/>
            <person name="Im W.-T."/>
        </authorList>
    </citation>
    <scope>NUCLEOTIDE SEQUENCE</scope>
    <source>
        <strain evidence="2">SE158</strain>
    </source>
</reference>
<dbReference type="Pfam" id="PF03992">
    <property type="entry name" value="ABM"/>
    <property type="match status" value="1"/>
</dbReference>
<proteinExistence type="predicted"/>
<dbReference type="Gene3D" id="3.30.70.100">
    <property type="match status" value="1"/>
</dbReference>
<protein>
    <submittedName>
        <fullName evidence="2">Antibiotic biosynthesis monooxygenase</fullName>
    </submittedName>
</protein>
<comment type="caution">
    <text evidence="2">The sequence shown here is derived from an EMBL/GenBank/DDBJ whole genome shotgun (WGS) entry which is preliminary data.</text>
</comment>
<keyword evidence="2" id="KW-0560">Oxidoreductase</keyword>
<accession>A0ABT0RP45</accession>
<sequence length="93" mass="10176">MTAFNAVRFKVKPGRDQEFLDAHAAVDRGSWPGMRSANLIKTGEGSYCIIGEWDDMDAMAAARPHMIATLDSFRDCLDGDTDPVSGPVVMELK</sequence>
<dbReference type="RefSeq" id="WP_249848704.1">
    <property type="nucleotide sequence ID" value="NZ_JAMGBD010000002.1"/>
</dbReference>
<evidence type="ECO:0000313" key="2">
    <source>
        <dbReference type="EMBL" id="MCL6684285.1"/>
    </source>
</evidence>
<dbReference type="InterPro" id="IPR011008">
    <property type="entry name" value="Dimeric_a/b-barrel"/>
</dbReference>
<organism evidence="2 3">
    <name type="scientific">Sphingomonas alba</name>
    <dbReference type="NCBI Taxonomy" id="2908208"/>
    <lineage>
        <taxon>Bacteria</taxon>
        <taxon>Pseudomonadati</taxon>
        <taxon>Pseudomonadota</taxon>
        <taxon>Alphaproteobacteria</taxon>
        <taxon>Sphingomonadales</taxon>
        <taxon>Sphingomonadaceae</taxon>
        <taxon>Sphingomonas</taxon>
    </lineage>
</organism>
<evidence type="ECO:0000313" key="3">
    <source>
        <dbReference type="Proteomes" id="UP001165363"/>
    </source>
</evidence>
<dbReference type="GO" id="GO:0004497">
    <property type="term" value="F:monooxygenase activity"/>
    <property type="evidence" value="ECO:0007669"/>
    <property type="project" value="UniProtKB-KW"/>
</dbReference>
<gene>
    <name evidence="2" type="ORF">LZ536_10280</name>
</gene>
<keyword evidence="3" id="KW-1185">Reference proteome</keyword>
<dbReference type="InterPro" id="IPR007138">
    <property type="entry name" value="ABM_dom"/>
</dbReference>
<name>A0ABT0RP45_9SPHN</name>
<feature type="domain" description="ABM" evidence="1">
    <location>
        <begin position="6"/>
        <end position="63"/>
    </location>
</feature>
<dbReference type="EMBL" id="JAMGBD010000002">
    <property type="protein sequence ID" value="MCL6684285.1"/>
    <property type="molecule type" value="Genomic_DNA"/>
</dbReference>
<evidence type="ECO:0000259" key="1">
    <source>
        <dbReference type="Pfam" id="PF03992"/>
    </source>
</evidence>
<dbReference type="Proteomes" id="UP001165363">
    <property type="component" value="Unassembled WGS sequence"/>
</dbReference>
<keyword evidence="2" id="KW-0503">Monooxygenase</keyword>
<dbReference type="SUPFAM" id="SSF54909">
    <property type="entry name" value="Dimeric alpha+beta barrel"/>
    <property type="match status" value="1"/>
</dbReference>